<dbReference type="FunFam" id="3.80.10.10:FF:000041">
    <property type="entry name" value="LRR receptor-like serine/threonine-protein kinase ERECTA"/>
    <property type="match status" value="1"/>
</dbReference>
<evidence type="ECO:0000313" key="28">
    <source>
        <dbReference type="EMBL" id="CAA2985071.1"/>
    </source>
</evidence>
<evidence type="ECO:0000256" key="5">
    <source>
        <dbReference type="ARBA" id="ARBA00022473"/>
    </source>
</evidence>
<dbReference type="InterPro" id="IPR001611">
    <property type="entry name" value="Leu-rich_rpt"/>
</dbReference>
<dbReference type="InterPro" id="IPR000719">
    <property type="entry name" value="Prot_kinase_dom"/>
</dbReference>
<keyword evidence="6" id="KW-1003">Cell membrane</keyword>
<dbReference type="PROSITE" id="PS00108">
    <property type="entry name" value="PROTEIN_KINASE_ST"/>
    <property type="match status" value="1"/>
</dbReference>
<dbReference type="SUPFAM" id="SSF56112">
    <property type="entry name" value="Protein kinase-like (PK-like)"/>
    <property type="match status" value="1"/>
</dbReference>
<dbReference type="GO" id="GO:0004674">
    <property type="term" value="F:protein serine/threonine kinase activity"/>
    <property type="evidence" value="ECO:0007669"/>
    <property type="project" value="UniProtKB-KW"/>
</dbReference>
<feature type="chain" id="PRO_5035828029" description="non-specific serine/threonine protein kinase" evidence="26">
    <location>
        <begin position="20"/>
        <end position="1087"/>
    </location>
</feature>
<keyword evidence="17 25" id="KW-1133">Transmembrane helix</keyword>
<dbReference type="GO" id="GO:0009414">
    <property type="term" value="P:response to water deprivation"/>
    <property type="evidence" value="ECO:0007669"/>
    <property type="project" value="UniProtKB-ARBA"/>
</dbReference>
<gene>
    <name evidence="28" type="ORF">OLEA9_A097245</name>
</gene>
<dbReference type="InterPro" id="IPR050647">
    <property type="entry name" value="Plant_LRR-RLKs"/>
</dbReference>
<keyword evidence="8" id="KW-0597">Phosphoprotein</keyword>
<dbReference type="SMART" id="SM00220">
    <property type="entry name" value="S_TKc"/>
    <property type="match status" value="1"/>
</dbReference>
<evidence type="ECO:0000313" key="29">
    <source>
        <dbReference type="Proteomes" id="UP000594638"/>
    </source>
</evidence>
<dbReference type="AlphaFoldDB" id="A0A8S0RYF4"/>
<dbReference type="FunFam" id="3.80.10.10:FF:000095">
    <property type="entry name" value="LRR receptor-like serine/threonine-protein kinase GSO1"/>
    <property type="match status" value="1"/>
</dbReference>
<dbReference type="PRINTS" id="PR00019">
    <property type="entry name" value="LEURICHRPT"/>
</dbReference>
<evidence type="ECO:0000256" key="19">
    <source>
        <dbReference type="ARBA" id="ARBA00023170"/>
    </source>
</evidence>
<dbReference type="InterPro" id="IPR055414">
    <property type="entry name" value="LRR_R13L4/SHOC2-like"/>
</dbReference>
<keyword evidence="11 25" id="KW-0812">Transmembrane</keyword>
<accession>A0A8S0RYF4</accession>
<evidence type="ECO:0000256" key="20">
    <source>
        <dbReference type="ARBA" id="ARBA00023180"/>
    </source>
</evidence>
<dbReference type="GO" id="GO:0009942">
    <property type="term" value="P:longitudinal axis specification"/>
    <property type="evidence" value="ECO:0007669"/>
    <property type="project" value="UniProtKB-ARBA"/>
</dbReference>
<keyword evidence="16 23" id="KW-0067">ATP-binding</keyword>
<dbReference type="Pfam" id="PF00560">
    <property type="entry name" value="LRR_1"/>
    <property type="match status" value="7"/>
</dbReference>
<dbReference type="GO" id="GO:0005524">
    <property type="term" value="F:ATP binding"/>
    <property type="evidence" value="ECO:0007669"/>
    <property type="project" value="UniProtKB-UniRule"/>
</dbReference>
<dbReference type="Gramene" id="OE9A097245T4">
    <property type="protein sequence ID" value="OE9A097245C4"/>
    <property type="gene ID" value="OE9A097245"/>
</dbReference>
<evidence type="ECO:0000256" key="22">
    <source>
        <dbReference type="ARBA" id="ARBA00048679"/>
    </source>
</evidence>
<sequence>MPMDLLSWLLLALFSISTANPSSSNQSLQDALWLLKFKDSIFHDPNNLLLTWKASTHPCSASAAGGGWYGVSCDPLSATVVSLNLTGGGLVGVLLPSIGNLTNLQVLSLNRNSFSGHIPPELGKLKSLQTLELQGCNFSGSIPNQIRFLSSLRLLNLSYNSLSGSIPSGLIGSGRLSVIDLSNNQLSGDLSVSDNCEFLQCLKLSNNFLVNEIPPEIGKCSNLRTLLLDGNVFQGRIPIQIGKISQLRVLDVSRNSLTDKIPPELANCLKLSVVMLTNLADLGSSFYNVGANGSEGSVLDFSRGEFNAFNGGIPSELLLLPNLQILWAPRANLGGQLPSNWSNLRSCSLRVLNLGSNNITGSVPESLGVICRNLTFLDLSSNGLQGHLPRQLRVPCMLYFNISRNSLSGALPQFENRGGCDFRIADYGRDGTSVLDEEDIQKVYFNIPVWGYQMNVDAAVDCDSALVVAHDFSWNAFAGPLPLFSVGEDFLLTRGRARYKLFFNNNNFNGTFPTDLITNCNDLHSLSLTVSANQINGVLDAKFFGCLRIIDFEAAENQIDGSIPPEIGNLELLQYLDLSSNRLSGSLPYQLGELKNVKQILLGENNLRGKIPAKFGHLTSLETLNLSYNGLTNSIPESLAYATSLEILLLDHNNISGGIPLSLSTLSRLIQLNLSFNNLSGPIPHFQRITDCTTFRGNKFLHSCPDQDSAPPARSPIPPEIQKPQQGRRKLKSFVIAICTSVPIVLCALVVTAFFLIGTKRLRRVASLHRNVVTAFADAHLELNYDNVVRATGNFGIGNLIGTGGFGSTYKAELVPGFLVAVKKLSIGRFQGIQQFDAEIRTLGRIRHKNLVTLFGYYVGEDEMFLVYNFLSGGNLEHFIHQKSGMNKHWPTIHKIAMDIAQALTFLHYSCVPRIVHRDIKPSNILLDEELNAYLSDFGLARLLEVSDTHATTDVAGTFGYVAPEYATTCRVSHKADVYSYGVVLLELMSGKKSLDPSFSECGNGFTVVAWAKLIIEDGRYSEFFSPELWESGPQENLVAMLRLASSCAGETLSVRPSMKQDFISVSESPSRKCYKGACRKLPEDTH</sequence>
<dbReference type="SUPFAM" id="SSF52058">
    <property type="entry name" value="L domain-like"/>
    <property type="match status" value="2"/>
</dbReference>
<feature type="domain" description="Protein kinase" evidence="27">
    <location>
        <begin position="795"/>
        <end position="1072"/>
    </location>
</feature>
<organism evidence="28 29">
    <name type="scientific">Olea europaea subsp. europaea</name>
    <dbReference type="NCBI Taxonomy" id="158383"/>
    <lineage>
        <taxon>Eukaryota</taxon>
        <taxon>Viridiplantae</taxon>
        <taxon>Streptophyta</taxon>
        <taxon>Embryophyta</taxon>
        <taxon>Tracheophyta</taxon>
        <taxon>Spermatophyta</taxon>
        <taxon>Magnoliopsida</taxon>
        <taxon>eudicotyledons</taxon>
        <taxon>Gunneridae</taxon>
        <taxon>Pentapetalae</taxon>
        <taxon>asterids</taxon>
        <taxon>lamiids</taxon>
        <taxon>Lamiales</taxon>
        <taxon>Oleaceae</taxon>
        <taxon>Oleeae</taxon>
        <taxon>Olea</taxon>
    </lineage>
</organism>
<keyword evidence="29" id="KW-1185">Reference proteome</keyword>
<protein>
    <recommendedName>
        <fullName evidence="4">non-specific serine/threonine protein kinase</fullName>
        <ecNumber evidence="4">2.7.11.1</ecNumber>
    </recommendedName>
</protein>
<evidence type="ECO:0000256" key="16">
    <source>
        <dbReference type="ARBA" id="ARBA00022840"/>
    </source>
</evidence>
<keyword evidence="18 25" id="KW-0472">Membrane</keyword>
<keyword evidence="10" id="KW-0808">Transferase</keyword>
<keyword evidence="20" id="KW-0325">Glycoprotein</keyword>
<feature type="region of interest" description="Disordered" evidence="24">
    <location>
        <begin position="705"/>
        <end position="725"/>
    </location>
</feature>
<comment type="subcellular location">
    <subcellularLocation>
        <location evidence="1">Cell membrane</location>
        <topology evidence="1">Single-pass type I membrane protein</topology>
    </subcellularLocation>
</comment>
<evidence type="ECO:0000256" key="4">
    <source>
        <dbReference type="ARBA" id="ARBA00012513"/>
    </source>
</evidence>
<evidence type="ECO:0000256" key="13">
    <source>
        <dbReference type="ARBA" id="ARBA00022737"/>
    </source>
</evidence>
<evidence type="ECO:0000256" key="8">
    <source>
        <dbReference type="ARBA" id="ARBA00022553"/>
    </source>
</evidence>
<keyword evidence="15 28" id="KW-0418">Kinase</keyword>
<keyword evidence="12 26" id="KW-0732">Signal</keyword>
<dbReference type="Pfam" id="PF23598">
    <property type="entry name" value="LRR_14"/>
    <property type="match status" value="1"/>
</dbReference>
<dbReference type="InterPro" id="IPR008271">
    <property type="entry name" value="Ser/Thr_kinase_AS"/>
</dbReference>
<dbReference type="InterPro" id="IPR003591">
    <property type="entry name" value="Leu-rich_rpt_typical-subtyp"/>
</dbReference>
<evidence type="ECO:0000256" key="21">
    <source>
        <dbReference type="ARBA" id="ARBA00047899"/>
    </source>
</evidence>
<dbReference type="FunFam" id="3.30.200.20:FF:000260">
    <property type="entry name" value="LRR receptor-like serine/threonine-protein kinase RPK2"/>
    <property type="match status" value="1"/>
</dbReference>
<keyword evidence="7" id="KW-0723">Serine/threonine-protein kinase</keyword>
<feature type="binding site" evidence="23">
    <location>
        <position position="824"/>
    </location>
    <ligand>
        <name>ATP</name>
        <dbReference type="ChEBI" id="CHEBI:30616"/>
    </ligand>
</feature>
<dbReference type="InterPro" id="IPR017441">
    <property type="entry name" value="Protein_kinase_ATP_BS"/>
</dbReference>
<dbReference type="FunFam" id="3.80.10.10:FF:000275">
    <property type="entry name" value="Leucine-rich repeat receptor-like protein kinase"/>
    <property type="match status" value="1"/>
</dbReference>
<evidence type="ECO:0000256" key="17">
    <source>
        <dbReference type="ARBA" id="ARBA00022989"/>
    </source>
</evidence>
<dbReference type="GO" id="GO:0051707">
    <property type="term" value="P:response to other organism"/>
    <property type="evidence" value="ECO:0007669"/>
    <property type="project" value="UniProtKB-ARBA"/>
</dbReference>
<comment type="caution">
    <text evidence="28">The sequence shown here is derived from an EMBL/GenBank/DDBJ whole genome shotgun (WGS) entry which is preliminary data.</text>
</comment>
<comment type="catalytic activity">
    <reaction evidence="22">
        <text>L-seryl-[protein] + ATP = O-phospho-L-seryl-[protein] + ADP + H(+)</text>
        <dbReference type="Rhea" id="RHEA:17989"/>
        <dbReference type="Rhea" id="RHEA-COMP:9863"/>
        <dbReference type="Rhea" id="RHEA-COMP:11604"/>
        <dbReference type="ChEBI" id="CHEBI:15378"/>
        <dbReference type="ChEBI" id="CHEBI:29999"/>
        <dbReference type="ChEBI" id="CHEBI:30616"/>
        <dbReference type="ChEBI" id="CHEBI:83421"/>
        <dbReference type="ChEBI" id="CHEBI:456216"/>
        <dbReference type="EC" id="2.7.11.1"/>
    </reaction>
</comment>
<evidence type="ECO:0000256" key="7">
    <source>
        <dbReference type="ARBA" id="ARBA00022527"/>
    </source>
</evidence>
<keyword evidence="14 23" id="KW-0547">Nucleotide-binding</keyword>
<evidence type="ECO:0000256" key="2">
    <source>
        <dbReference type="ARBA" id="ARBA00008684"/>
    </source>
</evidence>
<comment type="similarity">
    <text evidence="2">Belongs to the protein kinase superfamily. Ser/Thr protein kinase family.</text>
</comment>
<dbReference type="SMART" id="SM00369">
    <property type="entry name" value="LRR_TYP"/>
    <property type="match status" value="5"/>
</dbReference>
<evidence type="ECO:0000256" key="26">
    <source>
        <dbReference type="SAM" id="SignalP"/>
    </source>
</evidence>
<keyword evidence="9" id="KW-0433">Leucine-rich repeat</keyword>
<dbReference type="GO" id="GO:0009945">
    <property type="term" value="P:radial axis specification"/>
    <property type="evidence" value="ECO:0007669"/>
    <property type="project" value="UniProtKB-ARBA"/>
</dbReference>
<evidence type="ECO:0000256" key="25">
    <source>
        <dbReference type="SAM" id="Phobius"/>
    </source>
</evidence>
<name>A0A8S0RYF4_OLEEU</name>
<dbReference type="FunFam" id="1.10.510.10:FF:000192">
    <property type="entry name" value="LRR receptor-like serine/threonine-protein kinase RPK2"/>
    <property type="match status" value="1"/>
</dbReference>
<evidence type="ECO:0000256" key="10">
    <source>
        <dbReference type="ARBA" id="ARBA00022679"/>
    </source>
</evidence>
<dbReference type="Gene3D" id="1.10.510.10">
    <property type="entry name" value="Transferase(Phosphotransferase) domain 1"/>
    <property type="match status" value="1"/>
</dbReference>
<dbReference type="Pfam" id="PF08263">
    <property type="entry name" value="LRRNT_2"/>
    <property type="match status" value="1"/>
</dbReference>
<evidence type="ECO:0000256" key="14">
    <source>
        <dbReference type="ARBA" id="ARBA00022741"/>
    </source>
</evidence>
<dbReference type="GO" id="GO:0005886">
    <property type="term" value="C:plasma membrane"/>
    <property type="evidence" value="ECO:0007669"/>
    <property type="project" value="UniProtKB-SubCell"/>
</dbReference>
<dbReference type="InterPro" id="IPR011009">
    <property type="entry name" value="Kinase-like_dom_sf"/>
</dbReference>
<proteinExistence type="inferred from homology"/>
<evidence type="ECO:0000256" key="12">
    <source>
        <dbReference type="ARBA" id="ARBA00022729"/>
    </source>
</evidence>
<dbReference type="OrthoDB" id="1896041at2759"/>
<evidence type="ECO:0000256" key="15">
    <source>
        <dbReference type="ARBA" id="ARBA00022777"/>
    </source>
</evidence>
<evidence type="ECO:0000259" key="27">
    <source>
        <dbReference type="PROSITE" id="PS50011"/>
    </source>
</evidence>
<dbReference type="EC" id="2.7.11.1" evidence="4"/>
<evidence type="ECO:0000256" key="3">
    <source>
        <dbReference type="ARBA" id="ARBA00009592"/>
    </source>
</evidence>
<evidence type="ECO:0000256" key="24">
    <source>
        <dbReference type="SAM" id="MobiDB-lite"/>
    </source>
</evidence>
<dbReference type="PROSITE" id="PS51450">
    <property type="entry name" value="LRR"/>
    <property type="match status" value="1"/>
</dbReference>
<dbReference type="PANTHER" id="PTHR48056">
    <property type="entry name" value="LRR RECEPTOR-LIKE SERINE/THREONINE-PROTEIN KINASE-RELATED"/>
    <property type="match status" value="1"/>
</dbReference>
<feature type="transmembrane region" description="Helical" evidence="25">
    <location>
        <begin position="734"/>
        <end position="757"/>
    </location>
</feature>
<comment type="catalytic activity">
    <reaction evidence="21">
        <text>L-threonyl-[protein] + ATP = O-phospho-L-threonyl-[protein] + ADP + H(+)</text>
        <dbReference type="Rhea" id="RHEA:46608"/>
        <dbReference type="Rhea" id="RHEA-COMP:11060"/>
        <dbReference type="Rhea" id="RHEA-COMP:11605"/>
        <dbReference type="ChEBI" id="CHEBI:15378"/>
        <dbReference type="ChEBI" id="CHEBI:30013"/>
        <dbReference type="ChEBI" id="CHEBI:30616"/>
        <dbReference type="ChEBI" id="CHEBI:61977"/>
        <dbReference type="ChEBI" id="CHEBI:456216"/>
        <dbReference type="EC" id="2.7.11.1"/>
    </reaction>
</comment>
<keyword evidence="5" id="KW-0217">Developmental protein</keyword>
<evidence type="ECO:0000256" key="6">
    <source>
        <dbReference type="ARBA" id="ARBA00022475"/>
    </source>
</evidence>
<dbReference type="PROSITE" id="PS00107">
    <property type="entry name" value="PROTEIN_KINASE_ATP"/>
    <property type="match status" value="1"/>
</dbReference>
<dbReference type="GO" id="GO:0009409">
    <property type="term" value="P:response to cold"/>
    <property type="evidence" value="ECO:0007669"/>
    <property type="project" value="UniProtKB-ARBA"/>
</dbReference>
<dbReference type="Gene3D" id="3.80.10.10">
    <property type="entry name" value="Ribonuclease Inhibitor"/>
    <property type="match status" value="4"/>
</dbReference>
<evidence type="ECO:0000256" key="1">
    <source>
        <dbReference type="ARBA" id="ARBA00004251"/>
    </source>
</evidence>
<dbReference type="PROSITE" id="PS50011">
    <property type="entry name" value="PROTEIN_KINASE_DOM"/>
    <property type="match status" value="1"/>
</dbReference>
<reference evidence="28 29" key="1">
    <citation type="submission" date="2019-12" db="EMBL/GenBank/DDBJ databases">
        <authorList>
            <person name="Alioto T."/>
            <person name="Alioto T."/>
            <person name="Gomez Garrido J."/>
        </authorList>
    </citation>
    <scope>NUCLEOTIDE SEQUENCE [LARGE SCALE GENOMIC DNA]</scope>
</reference>
<evidence type="ECO:0000256" key="9">
    <source>
        <dbReference type="ARBA" id="ARBA00022614"/>
    </source>
</evidence>
<evidence type="ECO:0000256" key="18">
    <source>
        <dbReference type="ARBA" id="ARBA00023136"/>
    </source>
</evidence>
<keyword evidence="13" id="KW-0677">Repeat</keyword>
<dbReference type="InterPro" id="IPR032675">
    <property type="entry name" value="LRR_dom_sf"/>
</dbReference>
<dbReference type="InterPro" id="IPR013210">
    <property type="entry name" value="LRR_N_plant-typ"/>
</dbReference>
<evidence type="ECO:0000256" key="23">
    <source>
        <dbReference type="PROSITE-ProRule" id="PRU10141"/>
    </source>
</evidence>
<dbReference type="Pfam" id="PF00069">
    <property type="entry name" value="Pkinase"/>
    <property type="match status" value="1"/>
</dbReference>
<dbReference type="Proteomes" id="UP000594638">
    <property type="component" value="Unassembled WGS sequence"/>
</dbReference>
<dbReference type="GO" id="GO:0048508">
    <property type="term" value="P:embryonic meristem development"/>
    <property type="evidence" value="ECO:0007669"/>
    <property type="project" value="UniProtKB-ARBA"/>
</dbReference>
<feature type="signal peptide" evidence="26">
    <location>
        <begin position="1"/>
        <end position="19"/>
    </location>
</feature>
<dbReference type="PANTHER" id="PTHR48056:SF63">
    <property type="entry name" value="PROTEIN KINASE DOMAIN-CONTAINING PROTEIN"/>
    <property type="match status" value="1"/>
</dbReference>
<keyword evidence="19 28" id="KW-0675">Receptor</keyword>
<dbReference type="EMBL" id="CACTIH010003790">
    <property type="protein sequence ID" value="CAA2985071.1"/>
    <property type="molecule type" value="Genomic_DNA"/>
</dbReference>
<dbReference type="Gene3D" id="3.30.200.20">
    <property type="entry name" value="Phosphorylase Kinase, domain 1"/>
    <property type="match status" value="1"/>
</dbReference>
<comment type="similarity">
    <text evidence="3">Belongs to the RLP family.</text>
</comment>
<dbReference type="GO" id="GO:0006952">
    <property type="term" value="P:defense response"/>
    <property type="evidence" value="ECO:0007669"/>
    <property type="project" value="UniProtKB-ARBA"/>
</dbReference>
<evidence type="ECO:0000256" key="11">
    <source>
        <dbReference type="ARBA" id="ARBA00022692"/>
    </source>
</evidence>
<dbReference type="CDD" id="cd14066">
    <property type="entry name" value="STKc_IRAK"/>
    <property type="match status" value="1"/>
</dbReference>